<evidence type="ECO:0000256" key="7">
    <source>
        <dbReference type="ARBA" id="ARBA00023267"/>
    </source>
</evidence>
<evidence type="ECO:0000256" key="9">
    <source>
        <dbReference type="SAM" id="MobiDB-lite"/>
    </source>
</evidence>
<dbReference type="RefSeq" id="WP_127724493.1">
    <property type="nucleotide sequence ID" value="NZ_RLIH01000006.1"/>
</dbReference>
<proteinExistence type="predicted"/>
<keyword evidence="5 8" id="KW-0443">Lipid metabolism</keyword>
<name>A0A437S714_9FIRM</name>
<evidence type="ECO:0000256" key="2">
    <source>
        <dbReference type="ARBA" id="ARBA00017562"/>
    </source>
</evidence>
<feature type="domain" description="Lipoyl-binding" evidence="10">
    <location>
        <begin position="68"/>
        <end position="144"/>
    </location>
</feature>
<comment type="function">
    <text evidence="8">This protein is a component of the acetyl coenzyme A carboxylase complex; first, biotin carboxylase catalyzes the carboxylation of the carrier protein and then the transcarboxylase transfers the carboxyl group to form malonyl-CoA.</text>
</comment>
<keyword evidence="7 8" id="KW-0092">Biotin</keyword>
<evidence type="ECO:0000256" key="8">
    <source>
        <dbReference type="RuleBase" id="RU364072"/>
    </source>
</evidence>
<dbReference type="CDD" id="cd06850">
    <property type="entry name" value="biotinyl_domain"/>
    <property type="match status" value="1"/>
</dbReference>
<dbReference type="AlphaFoldDB" id="A0A437S714"/>
<dbReference type="Gene3D" id="2.40.50.100">
    <property type="match status" value="1"/>
</dbReference>
<gene>
    <name evidence="11" type="ORF">EF514_05850</name>
</gene>
<dbReference type="UniPathway" id="UPA00094"/>
<dbReference type="SUPFAM" id="SSF51230">
    <property type="entry name" value="Single hybrid motif"/>
    <property type="match status" value="1"/>
</dbReference>
<dbReference type="PANTHER" id="PTHR45266:SF3">
    <property type="entry name" value="OXALOACETATE DECARBOXYLASE ALPHA CHAIN"/>
    <property type="match status" value="1"/>
</dbReference>
<dbReference type="InterPro" id="IPR050709">
    <property type="entry name" value="Biotin_Carboxyl_Carrier/Decarb"/>
</dbReference>
<evidence type="ECO:0000313" key="11">
    <source>
        <dbReference type="EMBL" id="RVU54840.1"/>
    </source>
</evidence>
<dbReference type="PROSITE" id="PS50968">
    <property type="entry name" value="BIOTINYL_LIPOYL"/>
    <property type="match status" value="1"/>
</dbReference>
<dbReference type="InterPro" id="IPR001249">
    <property type="entry name" value="AcCoA_biotinCC"/>
</dbReference>
<dbReference type="PROSITE" id="PS00188">
    <property type="entry name" value="BIOTIN"/>
    <property type="match status" value="1"/>
</dbReference>
<dbReference type="Pfam" id="PF00364">
    <property type="entry name" value="Biotin_lipoyl"/>
    <property type="match status" value="1"/>
</dbReference>
<dbReference type="GO" id="GO:0009317">
    <property type="term" value="C:acetyl-CoA carboxylase complex"/>
    <property type="evidence" value="ECO:0007669"/>
    <property type="project" value="InterPro"/>
</dbReference>
<keyword evidence="6 8" id="KW-0275">Fatty acid biosynthesis</keyword>
<dbReference type="InterPro" id="IPR011053">
    <property type="entry name" value="Single_hybrid_motif"/>
</dbReference>
<organism evidence="11 12">
    <name type="scientific">Anaerosphaera multitolerans</name>
    <dbReference type="NCBI Taxonomy" id="2487351"/>
    <lineage>
        <taxon>Bacteria</taxon>
        <taxon>Bacillati</taxon>
        <taxon>Bacillota</taxon>
        <taxon>Tissierellia</taxon>
        <taxon>Tissierellales</taxon>
        <taxon>Peptoniphilaceae</taxon>
        <taxon>Anaerosphaera</taxon>
    </lineage>
</organism>
<evidence type="ECO:0000256" key="5">
    <source>
        <dbReference type="ARBA" id="ARBA00023098"/>
    </source>
</evidence>
<dbReference type="EMBL" id="RLIH01000006">
    <property type="protein sequence ID" value="RVU54840.1"/>
    <property type="molecule type" value="Genomic_DNA"/>
</dbReference>
<evidence type="ECO:0000256" key="6">
    <source>
        <dbReference type="ARBA" id="ARBA00023160"/>
    </source>
</evidence>
<dbReference type="OrthoDB" id="9811735at2"/>
<evidence type="ECO:0000256" key="3">
    <source>
        <dbReference type="ARBA" id="ARBA00022516"/>
    </source>
</evidence>
<dbReference type="PRINTS" id="PR01071">
    <property type="entry name" value="ACOABIOTINCC"/>
</dbReference>
<accession>A0A437S714</accession>
<keyword evidence="4 8" id="KW-0276">Fatty acid metabolism</keyword>
<comment type="caution">
    <text evidence="11">The sequence shown here is derived from an EMBL/GenBank/DDBJ whole genome shotgun (WGS) entry which is preliminary data.</text>
</comment>
<reference evidence="11 12" key="1">
    <citation type="submission" date="2018-11" db="EMBL/GenBank/DDBJ databases">
        <title>Genome sequencing and assembly of Anaerosphaera sp. nov., GS7-6-2.</title>
        <authorList>
            <person name="Rettenmaier R."/>
            <person name="Liebl W."/>
            <person name="Zverlov V."/>
        </authorList>
    </citation>
    <scope>NUCLEOTIDE SEQUENCE [LARGE SCALE GENOMIC DNA]</scope>
    <source>
        <strain evidence="11 12">GS7-6-2</strain>
    </source>
</reference>
<dbReference type="GO" id="GO:0003989">
    <property type="term" value="F:acetyl-CoA carboxylase activity"/>
    <property type="evidence" value="ECO:0007669"/>
    <property type="project" value="InterPro"/>
</dbReference>
<keyword evidence="12" id="KW-1185">Reference proteome</keyword>
<sequence length="146" mass="16540">MEVREIIDIFTNSNLSSLKYKDNNFSLELEKNSSNLDKSTTRELETNIENKLEGKKEHNKNNNEGNSNFKLESPLVGIFYSSPSPESPRFVEIGDSVKKGDVLCIVEAMKMFNEVKSPVNGIIKNNGFEDGELIQYGDVIFEIEEI</sequence>
<evidence type="ECO:0000256" key="4">
    <source>
        <dbReference type="ARBA" id="ARBA00022832"/>
    </source>
</evidence>
<dbReference type="GO" id="GO:0006633">
    <property type="term" value="P:fatty acid biosynthetic process"/>
    <property type="evidence" value="ECO:0007669"/>
    <property type="project" value="UniProtKB-UniPathway"/>
</dbReference>
<dbReference type="InterPro" id="IPR001882">
    <property type="entry name" value="Biotin_BS"/>
</dbReference>
<comment type="pathway">
    <text evidence="1 8">Lipid metabolism; fatty acid biosynthesis.</text>
</comment>
<evidence type="ECO:0000256" key="1">
    <source>
        <dbReference type="ARBA" id="ARBA00005194"/>
    </source>
</evidence>
<evidence type="ECO:0000259" key="10">
    <source>
        <dbReference type="PROSITE" id="PS50968"/>
    </source>
</evidence>
<dbReference type="PANTHER" id="PTHR45266">
    <property type="entry name" value="OXALOACETATE DECARBOXYLASE ALPHA CHAIN"/>
    <property type="match status" value="1"/>
</dbReference>
<evidence type="ECO:0000313" key="12">
    <source>
        <dbReference type="Proteomes" id="UP000288812"/>
    </source>
</evidence>
<dbReference type="InterPro" id="IPR000089">
    <property type="entry name" value="Biotin_lipoyl"/>
</dbReference>
<keyword evidence="3 8" id="KW-0444">Lipid biosynthesis</keyword>
<protein>
    <recommendedName>
        <fullName evidence="2 8">Biotin carboxyl carrier protein of acetyl-CoA carboxylase</fullName>
    </recommendedName>
</protein>
<feature type="region of interest" description="Disordered" evidence="9">
    <location>
        <begin position="36"/>
        <end position="69"/>
    </location>
</feature>
<dbReference type="Proteomes" id="UP000288812">
    <property type="component" value="Unassembled WGS sequence"/>
</dbReference>
<feature type="compositionally biased region" description="Basic and acidic residues" evidence="9">
    <location>
        <begin position="39"/>
        <end position="61"/>
    </location>
</feature>